<dbReference type="PIRSF" id="PIRSF000451">
    <property type="entry name" value="PKS_III"/>
    <property type="match status" value="1"/>
</dbReference>
<feature type="active site" description="Acyl-thioester intermediate" evidence="3">
    <location>
        <position position="152"/>
    </location>
</feature>
<evidence type="ECO:0000259" key="5">
    <source>
        <dbReference type="Pfam" id="PF02797"/>
    </source>
</evidence>
<dbReference type="Gene3D" id="3.40.47.10">
    <property type="match status" value="2"/>
</dbReference>
<dbReference type="CDD" id="cd00831">
    <property type="entry name" value="CHS_like"/>
    <property type="match status" value="1"/>
</dbReference>
<dbReference type="GO" id="GO:0016747">
    <property type="term" value="F:acyltransferase activity, transferring groups other than amino-acyl groups"/>
    <property type="evidence" value="ECO:0007669"/>
    <property type="project" value="InterPro"/>
</dbReference>
<organism evidence="6">
    <name type="scientific">Marivirga arenosa</name>
    <dbReference type="NCBI Taxonomy" id="3059076"/>
    <lineage>
        <taxon>Bacteria</taxon>
        <taxon>Pseudomonadati</taxon>
        <taxon>Bacteroidota</taxon>
        <taxon>Cytophagia</taxon>
        <taxon>Cytophagales</taxon>
        <taxon>Marivirgaceae</taxon>
        <taxon>Marivirga</taxon>
    </lineage>
</organism>
<dbReference type="InterPro" id="IPR016039">
    <property type="entry name" value="Thiolase-like"/>
</dbReference>
<reference evidence="6" key="1">
    <citation type="submission" date="2023-08" db="EMBL/GenBank/DDBJ databases">
        <title>Comparative genomics and taxonomic characterization of three novel marine species of genus Marivirga.</title>
        <authorList>
            <person name="Muhammad N."/>
            <person name="Kim S.-G."/>
        </authorList>
    </citation>
    <scope>NUCLEOTIDE SEQUENCE</scope>
    <source>
        <strain evidence="6">BKB1-2</strain>
    </source>
</reference>
<dbReference type="Pfam" id="PF00195">
    <property type="entry name" value="Chal_sti_synt_N"/>
    <property type="match status" value="1"/>
</dbReference>
<dbReference type="Pfam" id="PF02797">
    <property type="entry name" value="Chal_sti_synt_C"/>
    <property type="match status" value="1"/>
</dbReference>
<name>A0AA49GFI7_9BACT</name>
<protein>
    <submittedName>
        <fullName evidence="6">Type III polyketide synthase</fullName>
    </submittedName>
</protein>
<feature type="domain" description="Chalcone/stilbene synthase C-terminal" evidence="5">
    <location>
        <begin position="230"/>
        <end position="360"/>
    </location>
</feature>
<keyword evidence="2" id="KW-0808">Transferase</keyword>
<dbReference type="SUPFAM" id="SSF53901">
    <property type="entry name" value="Thiolase-like"/>
    <property type="match status" value="1"/>
</dbReference>
<feature type="domain" description="Chalcone/stilbene synthase N-terminal" evidence="4">
    <location>
        <begin position="8"/>
        <end position="211"/>
    </location>
</feature>
<dbReference type="InterPro" id="IPR001099">
    <property type="entry name" value="Chalcone/stilbene_synt_N"/>
</dbReference>
<dbReference type="InterPro" id="IPR011141">
    <property type="entry name" value="Polyketide_synthase_type-III"/>
</dbReference>
<evidence type="ECO:0000259" key="4">
    <source>
        <dbReference type="Pfam" id="PF00195"/>
    </source>
</evidence>
<dbReference type="KEGG" id="marp:QYS47_12350"/>
<evidence type="ECO:0000313" key="6">
    <source>
        <dbReference type="EMBL" id="WKK82732.2"/>
    </source>
</evidence>
<evidence type="ECO:0000256" key="2">
    <source>
        <dbReference type="ARBA" id="ARBA00022679"/>
    </source>
</evidence>
<comment type="similarity">
    <text evidence="1">Belongs to the thiolase-like superfamily. Chalcone/stilbene synthases family.</text>
</comment>
<dbReference type="EMBL" id="CP129968">
    <property type="protein sequence ID" value="WKK82732.2"/>
    <property type="molecule type" value="Genomic_DNA"/>
</dbReference>
<dbReference type="RefSeq" id="WP_322347527.1">
    <property type="nucleotide sequence ID" value="NZ_CP129968.2"/>
</dbReference>
<dbReference type="PANTHER" id="PTHR11877:SF46">
    <property type="entry name" value="TYPE III POLYKETIDE SYNTHASE A"/>
    <property type="match status" value="1"/>
</dbReference>
<gene>
    <name evidence="6" type="ORF">QYS47_12350</name>
</gene>
<evidence type="ECO:0000256" key="3">
    <source>
        <dbReference type="PIRSR" id="PIRSR000451-1"/>
    </source>
</evidence>
<dbReference type="Proteomes" id="UP001232019">
    <property type="component" value="Chromosome"/>
</dbReference>
<accession>A0AA49GFI7</accession>
<dbReference type="PANTHER" id="PTHR11877">
    <property type="entry name" value="HYDROXYMETHYLGLUTARYL-COA SYNTHASE"/>
    <property type="match status" value="1"/>
</dbReference>
<dbReference type="InterPro" id="IPR012328">
    <property type="entry name" value="Chalcone/stilbene_synt_C"/>
</dbReference>
<dbReference type="AlphaFoldDB" id="A0AA49GFI7"/>
<proteinExistence type="inferred from homology"/>
<sequence>MPYINLISPANPEIKIPQNEIAGFMQKAMRLNEDESRKLNAIFRMSGIKQRHTVIADYQFSDDTKWNFYPKAQSNKSQPNTAERMQLFEKHALPLAQKSLDKVFSQYQPNEFTHLITVSCTGMFAPGLDIQLIKNTGLNSDVERTSIQFMGCFAAFNALKTANHICRSDKQAKVLIVCVELCTIHFQADYNEDNLLANTLFADGASSVVVTNEKTDSALEIKAFKSVVENNSEQEMAWNIGNLGFEMKLSSYVPEVIANNIAKLGDELMQKLNLKLQDIDQFAIHPGGKRILEAVEKGLNVSSEKNKSAYKVLSEFGNMSSPTVLFVLHEMWDNIKPKDKILSFAFGPGLTMESMLLEQVEI</sequence>
<dbReference type="GO" id="GO:0030639">
    <property type="term" value="P:polyketide biosynthetic process"/>
    <property type="evidence" value="ECO:0007669"/>
    <property type="project" value="TreeGrafter"/>
</dbReference>
<evidence type="ECO:0000256" key="1">
    <source>
        <dbReference type="ARBA" id="ARBA00005531"/>
    </source>
</evidence>